<dbReference type="Gene3D" id="1.10.287.470">
    <property type="entry name" value="Helix hairpin bin"/>
    <property type="match status" value="1"/>
</dbReference>
<dbReference type="PROSITE" id="PS51257">
    <property type="entry name" value="PROKAR_LIPOPROTEIN"/>
    <property type="match status" value="1"/>
</dbReference>
<dbReference type="EMBL" id="PPSL01000001">
    <property type="protein sequence ID" value="PQJ12523.1"/>
    <property type="molecule type" value="Genomic_DNA"/>
</dbReference>
<dbReference type="GO" id="GO:0015562">
    <property type="term" value="F:efflux transmembrane transporter activity"/>
    <property type="evidence" value="ECO:0007669"/>
    <property type="project" value="TreeGrafter"/>
</dbReference>
<evidence type="ECO:0000256" key="1">
    <source>
        <dbReference type="ARBA" id="ARBA00009477"/>
    </source>
</evidence>
<name>A0A2S7SZZ0_9BACT</name>
<dbReference type="GO" id="GO:1990281">
    <property type="term" value="C:efflux pump complex"/>
    <property type="evidence" value="ECO:0007669"/>
    <property type="project" value="TreeGrafter"/>
</dbReference>
<dbReference type="Proteomes" id="UP000239872">
    <property type="component" value="Unassembled WGS sequence"/>
</dbReference>
<comment type="caution">
    <text evidence="5">The sequence shown here is derived from an EMBL/GenBank/DDBJ whole genome shotgun (WGS) entry which is preliminary data.</text>
</comment>
<dbReference type="NCBIfam" id="TIGR01730">
    <property type="entry name" value="RND_mfp"/>
    <property type="match status" value="1"/>
</dbReference>
<dbReference type="OrthoDB" id="9806939at2"/>
<accession>A0A2S7SZZ0</accession>
<dbReference type="Gene3D" id="2.40.30.170">
    <property type="match status" value="1"/>
</dbReference>
<comment type="similarity">
    <text evidence="1">Belongs to the membrane fusion protein (MFP) (TC 8.A.1) family.</text>
</comment>
<dbReference type="RefSeq" id="WP_105037406.1">
    <property type="nucleotide sequence ID" value="NZ_PPSL01000001.1"/>
</dbReference>
<sequence>MTFNNRKYLILVAYSFISIALSSCGEKKQEETKASGKATTLNAEGFVVHPQVFASHYDASGSLLPNEEIQILPETSGRVTAISFKEGSHVRKGDVLIRLYNDDILAQVQKSKAQRELQVKIKERQAKLLSIGGISQQDYETTTAQIASIDADLAYSQAQLNKTIIKAPFDGRIGIRNVSLGAVITPTTVIATLQQSRVLKLDFTLPDQYKDEVIAGKEVTFTVTGSLDTFRATISAIEPSADVATRTLKARALVKNDNEKLIAGSFTHVNVPFRNDKTALMVPSQSIIPTTRDKQIAVVKGGKAKMQTVVIGTRTSDQVEVLSGLSEGDTILTTGIMQVKQGMPVKVTKVNKK</sequence>
<dbReference type="PANTHER" id="PTHR30469:SF36">
    <property type="entry name" value="BLL3903 PROTEIN"/>
    <property type="match status" value="1"/>
</dbReference>
<feature type="domain" description="CusB-like beta-barrel" evidence="2">
    <location>
        <begin position="203"/>
        <end position="270"/>
    </location>
</feature>
<keyword evidence="6" id="KW-1185">Reference proteome</keyword>
<dbReference type="Pfam" id="PF25973">
    <property type="entry name" value="BSH_CzcB"/>
    <property type="match status" value="1"/>
</dbReference>
<evidence type="ECO:0000259" key="3">
    <source>
        <dbReference type="Pfam" id="PF25973"/>
    </source>
</evidence>
<dbReference type="Gene3D" id="2.40.420.20">
    <property type="match status" value="1"/>
</dbReference>
<evidence type="ECO:0000259" key="2">
    <source>
        <dbReference type="Pfam" id="PF25954"/>
    </source>
</evidence>
<dbReference type="InterPro" id="IPR058637">
    <property type="entry name" value="YknX-like_C"/>
</dbReference>
<evidence type="ECO:0000313" key="6">
    <source>
        <dbReference type="Proteomes" id="UP000239872"/>
    </source>
</evidence>
<evidence type="ECO:0000259" key="4">
    <source>
        <dbReference type="Pfam" id="PF25989"/>
    </source>
</evidence>
<dbReference type="InterPro" id="IPR058792">
    <property type="entry name" value="Beta-barrel_RND_2"/>
</dbReference>
<dbReference type="AlphaFoldDB" id="A0A2S7SZZ0"/>
<gene>
    <name evidence="5" type="ORF">CJD36_001880</name>
</gene>
<dbReference type="PANTHER" id="PTHR30469">
    <property type="entry name" value="MULTIDRUG RESISTANCE PROTEIN MDTA"/>
    <property type="match status" value="1"/>
</dbReference>
<feature type="domain" description="CzcB-like barrel-sandwich hybrid" evidence="3">
    <location>
        <begin position="69"/>
        <end position="193"/>
    </location>
</feature>
<dbReference type="Pfam" id="PF25954">
    <property type="entry name" value="Beta-barrel_RND_2"/>
    <property type="match status" value="1"/>
</dbReference>
<reference evidence="5 6" key="1">
    <citation type="submission" date="2018-01" db="EMBL/GenBank/DDBJ databases">
        <title>A novel member of the phylum Bacteroidetes isolated from glacier ice.</title>
        <authorList>
            <person name="Liu Q."/>
            <person name="Xin Y.-H."/>
        </authorList>
    </citation>
    <scope>NUCLEOTIDE SEQUENCE [LARGE SCALE GENOMIC DNA]</scope>
    <source>
        <strain evidence="5 6">RB1R16</strain>
    </source>
</reference>
<organism evidence="5 6">
    <name type="scientific">Flavipsychrobacter stenotrophus</name>
    <dbReference type="NCBI Taxonomy" id="2077091"/>
    <lineage>
        <taxon>Bacteria</taxon>
        <taxon>Pseudomonadati</taxon>
        <taxon>Bacteroidota</taxon>
        <taxon>Chitinophagia</taxon>
        <taxon>Chitinophagales</taxon>
        <taxon>Chitinophagaceae</taxon>
        <taxon>Flavipsychrobacter</taxon>
    </lineage>
</organism>
<feature type="domain" description="YknX-like C-terminal permuted SH3-like" evidence="4">
    <location>
        <begin position="279"/>
        <end position="347"/>
    </location>
</feature>
<protein>
    <submittedName>
        <fullName evidence="5">Efflux RND transporter periplasmic adaptor subunit</fullName>
    </submittedName>
</protein>
<dbReference type="SUPFAM" id="SSF111369">
    <property type="entry name" value="HlyD-like secretion proteins"/>
    <property type="match status" value="1"/>
</dbReference>
<dbReference type="Gene3D" id="2.40.50.100">
    <property type="match status" value="1"/>
</dbReference>
<dbReference type="Pfam" id="PF25989">
    <property type="entry name" value="YknX_C"/>
    <property type="match status" value="1"/>
</dbReference>
<evidence type="ECO:0000313" key="5">
    <source>
        <dbReference type="EMBL" id="PQJ12523.1"/>
    </source>
</evidence>
<dbReference type="InterPro" id="IPR058647">
    <property type="entry name" value="BSH_CzcB-like"/>
</dbReference>
<dbReference type="InterPro" id="IPR006143">
    <property type="entry name" value="RND_pump_MFP"/>
</dbReference>
<proteinExistence type="inferred from homology"/>